<dbReference type="EMBL" id="JAAGWQ010000502">
    <property type="protein sequence ID" value="KAF5654451.1"/>
    <property type="molecule type" value="Genomic_DNA"/>
</dbReference>
<keyword evidence="3" id="KW-1185">Reference proteome</keyword>
<proteinExistence type="predicted"/>
<dbReference type="Proteomes" id="UP000567885">
    <property type="component" value="Unassembled WGS sequence"/>
</dbReference>
<accession>A0A8H5WC27</accession>
<evidence type="ECO:0000256" key="1">
    <source>
        <dbReference type="SAM" id="MobiDB-lite"/>
    </source>
</evidence>
<evidence type="ECO:0000313" key="3">
    <source>
        <dbReference type="Proteomes" id="UP000567885"/>
    </source>
</evidence>
<dbReference type="AlphaFoldDB" id="A0A8H5WC27"/>
<protein>
    <submittedName>
        <fullName evidence="2">Uncharacterized protein</fullName>
    </submittedName>
</protein>
<gene>
    <name evidence="2" type="ORF">FHETE_11306</name>
</gene>
<name>A0A8H5WC27_FUSHE</name>
<comment type="caution">
    <text evidence="2">The sequence shown here is derived from an EMBL/GenBank/DDBJ whole genome shotgun (WGS) entry which is preliminary data.</text>
</comment>
<sequence>MYPSVPAGSGGMRPPGSEEEIPAVHVTNSYKTRAVRAVGVGIAVAVTARPMPWSVDANSSGNTLAIAFLSRVEVGTFLLLNAQWNR</sequence>
<evidence type="ECO:0000313" key="2">
    <source>
        <dbReference type="EMBL" id="KAF5654451.1"/>
    </source>
</evidence>
<reference evidence="2 3" key="1">
    <citation type="submission" date="2020-05" db="EMBL/GenBank/DDBJ databases">
        <title>Identification and distribution of gene clusters putatively required for synthesis of sphingolipid metabolism inhibitors in phylogenetically diverse species of the filamentous fungus Fusarium.</title>
        <authorList>
            <person name="Kim H.-S."/>
            <person name="Busman M."/>
            <person name="Brown D.W."/>
            <person name="Divon H."/>
            <person name="Uhlig S."/>
            <person name="Proctor R.H."/>
        </authorList>
    </citation>
    <scope>NUCLEOTIDE SEQUENCE [LARGE SCALE GENOMIC DNA]</scope>
    <source>
        <strain evidence="2 3">NRRL 20693</strain>
    </source>
</reference>
<organism evidence="2 3">
    <name type="scientific">Fusarium heterosporum</name>
    <dbReference type="NCBI Taxonomy" id="42747"/>
    <lineage>
        <taxon>Eukaryota</taxon>
        <taxon>Fungi</taxon>
        <taxon>Dikarya</taxon>
        <taxon>Ascomycota</taxon>
        <taxon>Pezizomycotina</taxon>
        <taxon>Sordariomycetes</taxon>
        <taxon>Hypocreomycetidae</taxon>
        <taxon>Hypocreales</taxon>
        <taxon>Nectriaceae</taxon>
        <taxon>Fusarium</taxon>
        <taxon>Fusarium heterosporum species complex</taxon>
    </lineage>
</organism>
<feature type="region of interest" description="Disordered" evidence="1">
    <location>
        <begin position="1"/>
        <end position="21"/>
    </location>
</feature>